<name>A0A6J5PYP2_9CAUD</name>
<organism evidence="2">
    <name type="scientific">uncultured Caudovirales phage</name>
    <dbReference type="NCBI Taxonomy" id="2100421"/>
    <lineage>
        <taxon>Viruses</taxon>
        <taxon>Duplodnaviria</taxon>
        <taxon>Heunggongvirae</taxon>
        <taxon>Uroviricota</taxon>
        <taxon>Caudoviricetes</taxon>
        <taxon>Peduoviridae</taxon>
        <taxon>Maltschvirus</taxon>
        <taxon>Maltschvirus maltsch</taxon>
    </lineage>
</organism>
<keyword evidence="1" id="KW-0472">Membrane</keyword>
<sequence length="101" mass="10690">MNTAFKKSVIRNLSVLVGVVITATQTYAAAGNVVGFNKETYIGVAISLLFPLGAVVTRYLDKADPAFGKVSDAAVSAFAELLSKKLLKPASKDKSKVIKDK</sequence>
<reference evidence="2" key="1">
    <citation type="submission" date="2020-05" db="EMBL/GenBank/DDBJ databases">
        <authorList>
            <person name="Chiriac C."/>
            <person name="Salcher M."/>
            <person name="Ghai R."/>
            <person name="Kavagutti S V."/>
        </authorList>
    </citation>
    <scope>NUCLEOTIDE SEQUENCE</scope>
</reference>
<dbReference type="EMBL" id="LR796984">
    <property type="protein sequence ID" value="CAB4179924.1"/>
    <property type="molecule type" value="Genomic_DNA"/>
</dbReference>
<feature type="transmembrane region" description="Helical" evidence="1">
    <location>
        <begin position="40"/>
        <end position="60"/>
    </location>
</feature>
<evidence type="ECO:0000313" key="4">
    <source>
        <dbReference type="EMBL" id="CAB4188770.1"/>
    </source>
</evidence>
<dbReference type="EMBL" id="LR796920">
    <property type="protein sequence ID" value="CAB4175256.1"/>
    <property type="molecule type" value="Genomic_DNA"/>
</dbReference>
<keyword evidence="1" id="KW-0812">Transmembrane</keyword>
<dbReference type="EMBL" id="LR797127">
    <property type="protein sequence ID" value="CAB4188770.1"/>
    <property type="molecule type" value="Genomic_DNA"/>
</dbReference>
<gene>
    <name evidence="3" type="ORF">UFOVP1035_131</name>
    <name evidence="4" type="ORF">UFOVP1181_90</name>
    <name evidence="2" type="ORF">UFOVP965_135</name>
</gene>
<evidence type="ECO:0000313" key="3">
    <source>
        <dbReference type="EMBL" id="CAB4179924.1"/>
    </source>
</evidence>
<keyword evidence="1" id="KW-1133">Transmembrane helix</keyword>
<evidence type="ECO:0008006" key="5">
    <source>
        <dbReference type="Google" id="ProtNLM"/>
    </source>
</evidence>
<accession>A0A6J5PYP2</accession>
<evidence type="ECO:0000256" key="1">
    <source>
        <dbReference type="SAM" id="Phobius"/>
    </source>
</evidence>
<evidence type="ECO:0000313" key="2">
    <source>
        <dbReference type="EMBL" id="CAB4175256.1"/>
    </source>
</evidence>
<protein>
    <recommendedName>
        <fullName evidence="5">Holin</fullName>
    </recommendedName>
</protein>
<proteinExistence type="predicted"/>